<dbReference type="InterPro" id="IPR036316">
    <property type="entry name" value="Pili_assmbl_chap_C_dom_sf"/>
</dbReference>
<evidence type="ECO:0000259" key="11">
    <source>
        <dbReference type="Pfam" id="PF02753"/>
    </source>
</evidence>
<dbReference type="Pfam" id="PF02753">
    <property type="entry name" value="PapD_C"/>
    <property type="match status" value="1"/>
</dbReference>
<dbReference type="InterPro" id="IPR018046">
    <property type="entry name" value="Pili_assmbl_chaperone_CS"/>
</dbReference>
<dbReference type="PANTHER" id="PTHR30251">
    <property type="entry name" value="PILUS ASSEMBLY CHAPERONE"/>
    <property type="match status" value="1"/>
</dbReference>
<comment type="similarity">
    <text evidence="2 8">Belongs to the periplasmic pilus chaperone family.</text>
</comment>
<feature type="signal peptide" evidence="9">
    <location>
        <begin position="1"/>
        <end position="22"/>
    </location>
</feature>
<dbReference type="FunFam" id="2.60.40.10:FF:000458">
    <property type="entry name" value="Molecular chaperone FimC"/>
    <property type="match status" value="1"/>
</dbReference>
<dbReference type="InterPro" id="IPR008962">
    <property type="entry name" value="PapD-like_sf"/>
</dbReference>
<dbReference type="EMBL" id="CP011132">
    <property type="protein sequence ID" value="AKE61996.1"/>
    <property type="molecule type" value="Genomic_DNA"/>
</dbReference>
<dbReference type="GO" id="GO:0071555">
    <property type="term" value="P:cell wall organization"/>
    <property type="evidence" value="ECO:0007669"/>
    <property type="project" value="InterPro"/>
</dbReference>
<evidence type="ECO:0000313" key="13">
    <source>
        <dbReference type="Proteomes" id="UP000034085"/>
    </source>
</evidence>
<organism evidence="12 13">
    <name type="scientific">Citrobacter amalonaticus Y19</name>
    <dbReference type="NCBI Taxonomy" id="1261127"/>
    <lineage>
        <taxon>Bacteria</taxon>
        <taxon>Pseudomonadati</taxon>
        <taxon>Pseudomonadota</taxon>
        <taxon>Gammaproteobacteria</taxon>
        <taxon>Enterobacterales</taxon>
        <taxon>Enterobacteriaceae</taxon>
        <taxon>Citrobacter</taxon>
    </lineage>
</organism>
<dbReference type="InterPro" id="IPR016147">
    <property type="entry name" value="Pili_assmbl_chaperone_N"/>
</dbReference>
<dbReference type="PATRIC" id="fig|1261127.3.peg.3976"/>
<keyword evidence="3" id="KW-1029">Fimbrium biogenesis</keyword>
<evidence type="ECO:0000256" key="1">
    <source>
        <dbReference type="ARBA" id="ARBA00004418"/>
    </source>
</evidence>
<dbReference type="PANTHER" id="PTHR30251:SF9">
    <property type="entry name" value="CHAPERONE PROTEIN CAF1M"/>
    <property type="match status" value="1"/>
</dbReference>
<evidence type="ECO:0000256" key="7">
    <source>
        <dbReference type="ARBA" id="ARBA00023319"/>
    </source>
</evidence>
<dbReference type="PRINTS" id="PR00969">
    <property type="entry name" value="CHAPERONPILI"/>
</dbReference>
<dbReference type="HOGENOM" id="CLU_070768_2_2_6"/>
<reference evidence="12 13" key="1">
    <citation type="journal article" date="2013" name="Appl. Microbiol. Biotechnol.">
        <title>Glycerol assimilation and production of 1,3-propanediol by Citrobacter amalonaticus Y19.</title>
        <authorList>
            <person name="Ainala S.K."/>
            <person name="Ashok S."/>
            <person name="Ko Y."/>
            <person name="Park S."/>
        </authorList>
    </citation>
    <scope>NUCLEOTIDE SEQUENCE [LARGE SCALE GENOMIC DNA]</scope>
    <source>
        <strain evidence="12 13">Y19</strain>
    </source>
</reference>
<proteinExistence type="inferred from homology"/>
<feature type="domain" description="Pili assembly chaperone N-terminal" evidence="10">
    <location>
        <begin position="23"/>
        <end position="142"/>
    </location>
</feature>
<dbReference type="InterPro" id="IPR050643">
    <property type="entry name" value="Periplasmic_pilus_chap"/>
</dbReference>
<comment type="subcellular location">
    <subcellularLocation>
        <location evidence="1 8">Periplasm</location>
    </subcellularLocation>
</comment>
<dbReference type="GO" id="GO:0030288">
    <property type="term" value="C:outer membrane-bounded periplasmic space"/>
    <property type="evidence" value="ECO:0007669"/>
    <property type="project" value="InterPro"/>
</dbReference>
<evidence type="ECO:0000256" key="3">
    <source>
        <dbReference type="ARBA" id="ARBA00022558"/>
    </source>
</evidence>
<evidence type="ECO:0000256" key="2">
    <source>
        <dbReference type="ARBA" id="ARBA00007399"/>
    </source>
</evidence>
<dbReference type="AlphaFoldDB" id="A0A0F6U049"/>
<dbReference type="Gene3D" id="2.60.40.10">
    <property type="entry name" value="Immunoglobulins"/>
    <property type="match status" value="2"/>
</dbReference>
<evidence type="ECO:0000256" key="4">
    <source>
        <dbReference type="ARBA" id="ARBA00022729"/>
    </source>
</evidence>
<dbReference type="RefSeq" id="WP_046498406.1">
    <property type="nucleotide sequence ID" value="NZ_CP011132.1"/>
</dbReference>
<dbReference type="SUPFAM" id="SSF49354">
    <property type="entry name" value="PapD-like"/>
    <property type="match status" value="1"/>
</dbReference>
<sequence length="232" mass="25533">MKFNFILPAFLSGLLFASASHAGVSIGGTRLIFPGDKKEVSLTVANSDKGSPVLIQSWVDEGENSKVKAPFIVTPPLFRLDPGKENILRAVRTGGKLAEDRETLYWLNIKSIPSAKKSEVQSNVLQLAIKNRLKFIYRPNSVVGSPEENANKLVWKRIGNQIQATNPTPFYMNLSMLVIGGKTYSPSLPEQTYIAPRSVRLYNIPSGTSNNNVKWKVINDYGGAGEEFSATF</sequence>
<keyword evidence="7" id="KW-0393">Immunoglobulin domain</keyword>
<name>A0A0F6U049_CITAM</name>
<dbReference type="InterPro" id="IPR016148">
    <property type="entry name" value="Pili_assmbl_chaperone_C"/>
</dbReference>
<evidence type="ECO:0000256" key="9">
    <source>
        <dbReference type="SAM" id="SignalP"/>
    </source>
</evidence>
<evidence type="ECO:0000259" key="10">
    <source>
        <dbReference type="Pfam" id="PF00345"/>
    </source>
</evidence>
<evidence type="ECO:0000313" key="12">
    <source>
        <dbReference type="EMBL" id="AKE61996.1"/>
    </source>
</evidence>
<protein>
    <submittedName>
        <fullName evidence="12">Long polar fimbrial chaperone LpfB</fullName>
    </submittedName>
</protein>
<feature type="chain" id="PRO_5002510732" evidence="9">
    <location>
        <begin position="23"/>
        <end position="232"/>
    </location>
</feature>
<gene>
    <name evidence="12" type="ORF">F384_19045</name>
</gene>
<feature type="domain" description="Pili assembly chaperone C-terminal" evidence="11">
    <location>
        <begin position="165"/>
        <end position="224"/>
    </location>
</feature>
<dbReference type="KEGG" id="cama:F384_19045"/>
<dbReference type="Pfam" id="PF00345">
    <property type="entry name" value="PapD_N"/>
    <property type="match status" value="1"/>
</dbReference>
<evidence type="ECO:0000256" key="6">
    <source>
        <dbReference type="ARBA" id="ARBA00023186"/>
    </source>
</evidence>
<keyword evidence="5" id="KW-0574">Periplasm</keyword>
<dbReference type="InterPro" id="IPR001829">
    <property type="entry name" value="Pili_assmbl_chaperone_bac"/>
</dbReference>
<evidence type="ECO:0000256" key="5">
    <source>
        <dbReference type="ARBA" id="ARBA00022764"/>
    </source>
</evidence>
<dbReference type="PROSITE" id="PS00635">
    <property type="entry name" value="PILI_CHAPERONE"/>
    <property type="match status" value="1"/>
</dbReference>
<dbReference type="SUPFAM" id="SSF49584">
    <property type="entry name" value="Periplasmic chaperone C-domain"/>
    <property type="match status" value="1"/>
</dbReference>
<dbReference type="Proteomes" id="UP000034085">
    <property type="component" value="Chromosome"/>
</dbReference>
<dbReference type="InterPro" id="IPR013783">
    <property type="entry name" value="Ig-like_fold"/>
</dbReference>
<keyword evidence="6 8" id="KW-0143">Chaperone</keyword>
<evidence type="ECO:0000256" key="8">
    <source>
        <dbReference type="RuleBase" id="RU003918"/>
    </source>
</evidence>
<keyword evidence="4 9" id="KW-0732">Signal</keyword>
<accession>A0A0F6U049</accession>